<evidence type="ECO:0000313" key="2">
    <source>
        <dbReference type="EMBL" id="PIV52136.1"/>
    </source>
</evidence>
<dbReference type="Proteomes" id="UP000228896">
    <property type="component" value="Unassembled WGS sequence"/>
</dbReference>
<protein>
    <submittedName>
        <fullName evidence="2">Uncharacterized protein</fullName>
    </submittedName>
</protein>
<evidence type="ECO:0000313" key="3">
    <source>
        <dbReference type="Proteomes" id="UP000228896"/>
    </source>
</evidence>
<feature type="transmembrane region" description="Helical" evidence="1">
    <location>
        <begin position="12"/>
        <end position="41"/>
    </location>
</feature>
<organism evidence="2 3">
    <name type="scientific">Candidatus Falkowbacteria bacterium CG02_land_8_20_14_3_00_36_14</name>
    <dbReference type="NCBI Taxonomy" id="1974560"/>
    <lineage>
        <taxon>Bacteria</taxon>
        <taxon>Candidatus Falkowiibacteriota</taxon>
    </lineage>
</organism>
<comment type="caution">
    <text evidence="2">The sequence shown here is derived from an EMBL/GenBank/DDBJ whole genome shotgun (WGS) entry which is preliminary data.</text>
</comment>
<keyword evidence="1" id="KW-1133">Transmembrane helix</keyword>
<keyword evidence="1" id="KW-0812">Transmembrane</keyword>
<dbReference type="AlphaFoldDB" id="A0A2M7DQV1"/>
<name>A0A2M7DQV1_9BACT</name>
<accession>A0A2M7DQV1</accession>
<reference evidence="3" key="1">
    <citation type="submission" date="2017-09" db="EMBL/GenBank/DDBJ databases">
        <title>Depth-based differentiation of microbial function through sediment-hosted aquifers and enrichment of novel symbionts in the deep terrestrial subsurface.</title>
        <authorList>
            <person name="Probst A.J."/>
            <person name="Ladd B."/>
            <person name="Jarett J.K."/>
            <person name="Geller-Mcgrath D.E."/>
            <person name="Sieber C.M.K."/>
            <person name="Emerson J.B."/>
            <person name="Anantharaman K."/>
            <person name="Thomas B.C."/>
            <person name="Malmstrom R."/>
            <person name="Stieglmeier M."/>
            <person name="Klingl A."/>
            <person name="Woyke T."/>
            <person name="Ryan C.M."/>
            <person name="Banfield J.F."/>
        </authorList>
    </citation>
    <scope>NUCLEOTIDE SEQUENCE [LARGE SCALE GENOMIC DNA]</scope>
</reference>
<gene>
    <name evidence="2" type="ORF">COS18_00220</name>
</gene>
<evidence type="ECO:0000256" key="1">
    <source>
        <dbReference type="SAM" id="Phobius"/>
    </source>
</evidence>
<proteinExistence type="predicted"/>
<keyword evidence="1" id="KW-0472">Membrane</keyword>
<dbReference type="EMBL" id="PETS01000004">
    <property type="protein sequence ID" value="PIV52136.1"/>
    <property type="molecule type" value="Genomic_DNA"/>
</dbReference>
<sequence length="71" mass="8350">MKTKKITNLLNFIIGLFIQTPFIIVLPLLIIISPIIILILIFKKNWYALAGIILFYIFFITIYISYPLFEN</sequence>
<feature type="transmembrane region" description="Helical" evidence="1">
    <location>
        <begin position="47"/>
        <end position="69"/>
    </location>
</feature>